<comment type="caution">
    <text evidence="2">The sequence shown here is derived from an EMBL/GenBank/DDBJ whole genome shotgun (WGS) entry which is preliminary data.</text>
</comment>
<dbReference type="FunFam" id="3.40.50.720:FF:000402">
    <property type="entry name" value="NAD-dependent dihydrogenase, Gfo/Idh/MocA family"/>
    <property type="match status" value="1"/>
</dbReference>
<dbReference type="PANTHER" id="PTHR42840:SF5">
    <property type="entry name" value="NAD(P)-BINDING ROSSMANN-FOLD SUPERFAMILY PROTEIN"/>
    <property type="match status" value="1"/>
</dbReference>
<sequence length="376" mass="41814">MAGDGNGRAELPRIAVIGAGIFARTQYIPRLREIAHLVVLKSIWSRTQESAKAAAELARDFAPDIECKWGDAGLEEIMGDSSIMGVAIVLAGQVQVELSLKMLKAGKHVIQATTEAETALSIYHSFQNLFPHKPIWAVGENYRFEPAFIESSKLINDIGDMMHIQVIIEGSMNSSNPYFNSTWRRNFVVPFSRTIHQIFSAIVCKWCTAQSSKEIIHYLLNQDATLVLTVITLHYRVVSFWTWVFTSLQDYECQLENGCAGVFVFAVNSRSPKILWRVDGTKGTIQVERGVDSGKHGYQVLFSGENGQCQKTFYPFCGVNEELKTFVHDMLEAGKDGDHKAAPRGSYVEGARDVAVLEAMLESSAKQGAPVQVKRF</sequence>
<dbReference type="SUPFAM" id="SSF51735">
    <property type="entry name" value="NAD(P)-binding Rossmann-fold domains"/>
    <property type="match status" value="1"/>
</dbReference>
<reference evidence="2 3" key="1">
    <citation type="journal article" date="2018" name="Nat. Genet.">
        <title>Extensive intraspecific gene order and gene structural variations between Mo17 and other maize genomes.</title>
        <authorList>
            <person name="Sun S."/>
            <person name="Zhou Y."/>
            <person name="Chen J."/>
            <person name="Shi J."/>
            <person name="Zhao H."/>
            <person name="Zhao H."/>
            <person name="Song W."/>
            <person name="Zhang M."/>
            <person name="Cui Y."/>
            <person name="Dong X."/>
            <person name="Liu H."/>
            <person name="Ma X."/>
            <person name="Jiao Y."/>
            <person name="Wang B."/>
            <person name="Wei X."/>
            <person name="Stein J.C."/>
            <person name="Glaubitz J.C."/>
            <person name="Lu F."/>
            <person name="Yu G."/>
            <person name="Liang C."/>
            <person name="Fengler K."/>
            <person name="Li B."/>
            <person name="Rafalski A."/>
            <person name="Schnable P.S."/>
            <person name="Ware D.H."/>
            <person name="Buckler E.S."/>
            <person name="Lai J."/>
        </authorList>
    </citation>
    <scope>NUCLEOTIDE SEQUENCE [LARGE SCALE GENOMIC DNA]</scope>
    <source>
        <strain evidence="3">cv. Missouri 17</strain>
        <tissue evidence="2">Seedling</tissue>
    </source>
</reference>
<evidence type="ECO:0000313" key="2">
    <source>
        <dbReference type="EMBL" id="PWZ37324.1"/>
    </source>
</evidence>
<dbReference type="InterPro" id="IPR036291">
    <property type="entry name" value="NAD(P)-bd_dom_sf"/>
</dbReference>
<dbReference type="Proteomes" id="UP000251960">
    <property type="component" value="Chromosome 2"/>
</dbReference>
<dbReference type="ExpressionAtlas" id="A0A3L6FT95">
    <property type="expression patterns" value="baseline and differential"/>
</dbReference>
<dbReference type="AlphaFoldDB" id="A0A3L6FT95"/>
<accession>A0A3L6FT95</accession>
<dbReference type="GO" id="GO:0000166">
    <property type="term" value="F:nucleotide binding"/>
    <property type="evidence" value="ECO:0007669"/>
    <property type="project" value="InterPro"/>
</dbReference>
<dbReference type="InterPro" id="IPR000683">
    <property type="entry name" value="Gfo/Idh/MocA-like_OxRdtase_N"/>
</dbReference>
<proteinExistence type="predicted"/>
<name>A0A3L6FT95_MAIZE</name>
<feature type="domain" description="Gfo/Idh/MocA-like oxidoreductase N-terminal" evidence="1">
    <location>
        <begin position="13"/>
        <end position="111"/>
    </location>
</feature>
<protein>
    <recommendedName>
        <fullName evidence="1">Gfo/Idh/MocA-like oxidoreductase N-terminal domain-containing protein</fullName>
    </recommendedName>
</protein>
<dbReference type="Gene3D" id="3.40.50.720">
    <property type="entry name" value="NAD(P)-binding Rossmann-like Domain"/>
    <property type="match status" value="1"/>
</dbReference>
<evidence type="ECO:0000313" key="3">
    <source>
        <dbReference type="Proteomes" id="UP000251960"/>
    </source>
</evidence>
<evidence type="ECO:0000259" key="1">
    <source>
        <dbReference type="Pfam" id="PF01408"/>
    </source>
</evidence>
<organism evidence="2 3">
    <name type="scientific">Zea mays</name>
    <name type="common">Maize</name>
    <dbReference type="NCBI Taxonomy" id="4577"/>
    <lineage>
        <taxon>Eukaryota</taxon>
        <taxon>Viridiplantae</taxon>
        <taxon>Streptophyta</taxon>
        <taxon>Embryophyta</taxon>
        <taxon>Tracheophyta</taxon>
        <taxon>Spermatophyta</taxon>
        <taxon>Magnoliopsida</taxon>
        <taxon>Liliopsida</taxon>
        <taxon>Poales</taxon>
        <taxon>Poaceae</taxon>
        <taxon>PACMAD clade</taxon>
        <taxon>Panicoideae</taxon>
        <taxon>Andropogonodae</taxon>
        <taxon>Andropogoneae</taxon>
        <taxon>Tripsacinae</taxon>
        <taxon>Zea</taxon>
    </lineage>
</organism>
<dbReference type="Gene3D" id="3.30.360.10">
    <property type="entry name" value="Dihydrodipicolinate Reductase, domain 2"/>
    <property type="match status" value="2"/>
</dbReference>
<gene>
    <name evidence="2" type="ORF">Zm00014a_030759</name>
</gene>
<dbReference type="PANTHER" id="PTHR42840">
    <property type="entry name" value="NAD(P)-BINDING ROSSMANN-FOLD SUPERFAMILY PROTEIN-RELATED"/>
    <property type="match status" value="1"/>
</dbReference>
<dbReference type="Pfam" id="PF01408">
    <property type="entry name" value="GFO_IDH_MocA"/>
    <property type="match status" value="1"/>
</dbReference>
<dbReference type="EMBL" id="NCVQ01000003">
    <property type="protein sequence ID" value="PWZ37324.1"/>
    <property type="molecule type" value="Genomic_DNA"/>
</dbReference>